<dbReference type="GO" id="GO:0003676">
    <property type="term" value="F:nucleic acid binding"/>
    <property type="evidence" value="ECO:0007669"/>
    <property type="project" value="InterPro"/>
</dbReference>
<protein>
    <submittedName>
        <fullName evidence="7">Cyclic nucleotide-binding protein</fullName>
    </submittedName>
</protein>
<dbReference type="InterPro" id="IPR051413">
    <property type="entry name" value="K/Na_HCN_channel"/>
</dbReference>
<dbReference type="Proteomes" id="UP000054937">
    <property type="component" value="Unassembled WGS sequence"/>
</dbReference>
<dbReference type="Pfam" id="PF00027">
    <property type="entry name" value="cNMP_binding"/>
    <property type="match status" value="1"/>
</dbReference>
<gene>
    <name evidence="7" type="ORF">PPERSA_06443</name>
</gene>
<dbReference type="SUPFAM" id="SSF51206">
    <property type="entry name" value="cAMP-binding domain-like"/>
    <property type="match status" value="1"/>
</dbReference>
<dbReference type="GO" id="GO:0098855">
    <property type="term" value="C:HCN channel complex"/>
    <property type="evidence" value="ECO:0007669"/>
    <property type="project" value="TreeGrafter"/>
</dbReference>
<keyword evidence="2" id="KW-0175">Coiled coil</keyword>
<keyword evidence="8" id="KW-1185">Reference proteome</keyword>
<dbReference type="InterPro" id="IPR014710">
    <property type="entry name" value="RmlC-like_jellyroll"/>
</dbReference>
<feature type="coiled-coil region" evidence="2">
    <location>
        <begin position="414"/>
        <end position="441"/>
    </location>
</feature>
<feature type="transmembrane region" description="Helical" evidence="4">
    <location>
        <begin position="278"/>
        <end position="307"/>
    </location>
</feature>
<evidence type="ECO:0000313" key="7">
    <source>
        <dbReference type="EMBL" id="KRX04809.1"/>
    </source>
</evidence>
<dbReference type="EMBL" id="LDAU01000110">
    <property type="protein sequence ID" value="KRX04809.1"/>
    <property type="molecule type" value="Genomic_DNA"/>
</dbReference>
<dbReference type="AlphaFoldDB" id="A0A0V0QRA8"/>
<reference evidence="7 8" key="1">
    <citation type="journal article" date="2015" name="Sci. Rep.">
        <title>Genome of the facultative scuticociliatosis pathogen Pseudocohnilembus persalinus provides insight into its virulence through horizontal gene transfer.</title>
        <authorList>
            <person name="Xiong J."/>
            <person name="Wang G."/>
            <person name="Cheng J."/>
            <person name="Tian M."/>
            <person name="Pan X."/>
            <person name="Warren A."/>
            <person name="Jiang C."/>
            <person name="Yuan D."/>
            <person name="Miao W."/>
        </authorList>
    </citation>
    <scope>NUCLEOTIDE SEQUENCE [LARGE SCALE GENOMIC DNA]</scope>
    <source>
        <strain evidence="7">36N120E</strain>
    </source>
</reference>
<dbReference type="PANTHER" id="PTHR45689:SF5">
    <property type="entry name" value="I[[H]] CHANNEL, ISOFORM E"/>
    <property type="match status" value="1"/>
</dbReference>
<feature type="domain" description="Cyclic nucleotide-binding" evidence="5">
    <location>
        <begin position="454"/>
        <end position="559"/>
    </location>
</feature>
<keyword evidence="4" id="KW-0812">Transmembrane</keyword>
<dbReference type="PROSITE" id="PS50042">
    <property type="entry name" value="CNMP_BINDING_3"/>
    <property type="match status" value="1"/>
</dbReference>
<keyword evidence="4" id="KW-1133">Transmembrane helix</keyword>
<dbReference type="InParanoid" id="A0A0V0QRA8"/>
<name>A0A0V0QRA8_PSEPJ</name>
<evidence type="ECO:0000259" key="5">
    <source>
        <dbReference type="PROSITE" id="PS50042"/>
    </source>
</evidence>
<dbReference type="GO" id="GO:0008270">
    <property type="term" value="F:zinc ion binding"/>
    <property type="evidence" value="ECO:0007669"/>
    <property type="project" value="UniProtKB-KW"/>
</dbReference>
<evidence type="ECO:0000256" key="2">
    <source>
        <dbReference type="SAM" id="Coils"/>
    </source>
</evidence>
<feature type="compositionally biased region" description="Low complexity" evidence="3">
    <location>
        <begin position="725"/>
        <end position="740"/>
    </location>
</feature>
<dbReference type="SMART" id="SM00343">
    <property type="entry name" value="ZnF_C2HC"/>
    <property type="match status" value="1"/>
</dbReference>
<dbReference type="GO" id="GO:0005249">
    <property type="term" value="F:voltage-gated potassium channel activity"/>
    <property type="evidence" value="ECO:0007669"/>
    <property type="project" value="TreeGrafter"/>
</dbReference>
<dbReference type="InterPro" id="IPR000595">
    <property type="entry name" value="cNMP-bd_dom"/>
</dbReference>
<dbReference type="InterPro" id="IPR001878">
    <property type="entry name" value="Znf_CCHC"/>
</dbReference>
<keyword evidence="4" id="KW-0472">Membrane</keyword>
<evidence type="ECO:0000256" key="4">
    <source>
        <dbReference type="SAM" id="Phobius"/>
    </source>
</evidence>
<comment type="caution">
    <text evidence="7">The sequence shown here is derived from an EMBL/GenBank/DDBJ whole genome shotgun (WGS) entry which is preliminary data.</text>
</comment>
<evidence type="ECO:0000256" key="1">
    <source>
        <dbReference type="PROSITE-ProRule" id="PRU00047"/>
    </source>
</evidence>
<keyword evidence="1" id="KW-0479">Metal-binding</keyword>
<proteinExistence type="predicted"/>
<dbReference type="GO" id="GO:0035725">
    <property type="term" value="P:sodium ion transmembrane transport"/>
    <property type="evidence" value="ECO:0007669"/>
    <property type="project" value="TreeGrafter"/>
</dbReference>
<keyword evidence="1" id="KW-0863">Zinc-finger</keyword>
<dbReference type="OrthoDB" id="1618484at2759"/>
<feature type="compositionally biased region" description="Polar residues" evidence="3">
    <location>
        <begin position="741"/>
        <end position="753"/>
    </location>
</feature>
<dbReference type="SMART" id="SM00100">
    <property type="entry name" value="cNMP"/>
    <property type="match status" value="1"/>
</dbReference>
<feature type="domain" description="CCHC-type" evidence="6">
    <location>
        <begin position="592"/>
        <end position="608"/>
    </location>
</feature>
<sequence>MQSSLQNRSQNSQSIMYQHPQITNKQDQSGTYLLDTETILKNLNKQQSKNLKMDFPQLNHYNYIVQNKSVEPENDENQQVQILGSNNISQTNLSNLKPDELIQLQSFRSNSSYKRKNNLKLEKLSLQEIKARRQIMNEEIINSKNRQHFSQNLMSDSSQLNQHQLFIQKNNEEHLKNMTLEQREEYKQKIKQAPKLYDNKWKRLKQFLFLQVKCSAIFSPFLIQTQINDLSAAYANTENLDRDIIDRILKKQKSLKKQFFEKIFEIYQKIPIFDNTNIYSILIDVLFFILGVAFVFVISIDVFFAYGKLPYSLQLWGELFFLIASVLFLSHLCAILYHTLGQIEINYLNVENSWLQQGGIIDDSIMERYMTSLFCATSSMITVLVYVPQTIYERIYQTIIMILNCGVFGYTINEQKLELNLEEANQVINKLSQHLQEDLKKDVYKQYLDNIPIFQNKFSDKLISKMYDIIEEETYTDEEYIIQENQLQQDIFYLIKGSVQIVQNVGKREMSYTFIKKIEPGQYFGHVEFFTGLYRTSSVQCEKFSTLIRIPKEKFIKILQNTEIKGIKKDFQHFCMLRDQILRNEFYRIDAKCFTCNRGDHLSRDCPNTHMIFNSTKKKRLLQSHDHIKRKKIKRKNKKYAQLQNKKDINQVINQFLDYKEQEIEIYDCKYHYADKDDFFSGYDETYFNQEDLDDLKRDMDTSMRQKNDIYLSDSNAITEEQLYSSSSNQLKKLQSQQNSPKVPNQKTPPQQSRLELKIFDDVKVQKVSSAQVYSDSNDDLKIEQENISENTQKYNNKNQTSKKVQVLCNQSSPNMIKNYFKSRTKPRQSISKAIQSNSMLKSLQDEVNLESSKYLPLHIGRNYNSAKKYKAWLDGQNGGQEEKKKIEKTLQRSTNLLGKQSIMSPAQIRLLKQRNSNKIQSLFNFNQHAQSGSPQDTLSSQFQKILQMSHNNISINNNLNHNHNNNHRNSINNEQILEHVKKANSEIHNQMNQSKKVQKDNS</sequence>
<evidence type="ECO:0000313" key="8">
    <source>
        <dbReference type="Proteomes" id="UP000054937"/>
    </source>
</evidence>
<dbReference type="SUPFAM" id="SSF81324">
    <property type="entry name" value="Voltage-gated potassium channels"/>
    <property type="match status" value="1"/>
</dbReference>
<evidence type="ECO:0000259" key="6">
    <source>
        <dbReference type="PROSITE" id="PS50158"/>
    </source>
</evidence>
<dbReference type="InterPro" id="IPR018490">
    <property type="entry name" value="cNMP-bd_dom_sf"/>
</dbReference>
<accession>A0A0V0QRA8</accession>
<feature type="transmembrane region" description="Helical" evidence="4">
    <location>
        <begin position="369"/>
        <end position="388"/>
    </location>
</feature>
<feature type="region of interest" description="Disordered" evidence="3">
    <location>
        <begin position="723"/>
        <end position="753"/>
    </location>
</feature>
<keyword evidence="1" id="KW-0862">Zinc</keyword>
<dbReference type="GO" id="GO:0003254">
    <property type="term" value="P:regulation of membrane depolarization"/>
    <property type="evidence" value="ECO:0007669"/>
    <property type="project" value="TreeGrafter"/>
</dbReference>
<feature type="coiled-coil region" evidence="2">
    <location>
        <begin position="974"/>
        <end position="1001"/>
    </location>
</feature>
<evidence type="ECO:0000256" key="3">
    <source>
        <dbReference type="SAM" id="MobiDB-lite"/>
    </source>
</evidence>
<organism evidence="7 8">
    <name type="scientific">Pseudocohnilembus persalinus</name>
    <name type="common">Ciliate</name>
    <dbReference type="NCBI Taxonomy" id="266149"/>
    <lineage>
        <taxon>Eukaryota</taxon>
        <taxon>Sar</taxon>
        <taxon>Alveolata</taxon>
        <taxon>Ciliophora</taxon>
        <taxon>Intramacronucleata</taxon>
        <taxon>Oligohymenophorea</taxon>
        <taxon>Scuticociliatia</taxon>
        <taxon>Philasterida</taxon>
        <taxon>Pseudocohnilembidae</taxon>
        <taxon>Pseudocohnilembus</taxon>
    </lineage>
</organism>
<feature type="transmembrane region" description="Helical" evidence="4">
    <location>
        <begin position="319"/>
        <end position="340"/>
    </location>
</feature>
<dbReference type="CDD" id="cd00038">
    <property type="entry name" value="CAP_ED"/>
    <property type="match status" value="1"/>
</dbReference>
<dbReference type="PROSITE" id="PS50158">
    <property type="entry name" value="ZF_CCHC"/>
    <property type="match status" value="1"/>
</dbReference>
<dbReference type="Gene3D" id="2.60.120.10">
    <property type="entry name" value="Jelly Rolls"/>
    <property type="match status" value="1"/>
</dbReference>
<dbReference type="PANTHER" id="PTHR45689">
    <property type="entry name" value="I[[H]] CHANNEL, ISOFORM E"/>
    <property type="match status" value="1"/>
</dbReference>